<proteinExistence type="predicted"/>
<name>A0A807LEX0_9ENTR</name>
<dbReference type="EMBL" id="CP019445">
    <property type="protein sequence ID" value="APZ04438.1"/>
    <property type="molecule type" value="Genomic_DNA"/>
</dbReference>
<dbReference type="GO" id="GO:0015833">
    <property type="term" value="P:peptide transport"/>
    <property type="evidence" value="ECO:0007669"/>
    <property type="project" value="TreeGrafter"/>
</dbReference>
<sequence length="552" mass="62904">MVYYSAIEKGSLLRRYNRLLAKYSTHRHELSLAHIADTLACTARYARSLLQEMQEEGWLIWRSRPGRGALGVLQCQMSVAALENMLGSNTPAAEVKSVPENHGTCYSRDGFHYHISFYRPLQAPVPSIHTDRAGRHILQMVHAGLTRHLPEQAEPVPCLAHTIRVSDDGLSWHFMLRRGLVWHNGEPLDPAQLQTTLQRYAGGPGLPHVTDVIVQDYVLIMHLSQPDAMLLYRLASPVYALAHPENGVVGLGPFQLGSHSDAQMTLTRAPGWHGEMPQASEIVYNTPLTATPSPALVRLDTPRSHLSPEPMIVRESSDAFYYVTFNQRRGRLSLAQQAVIRQIAQSLARAMMEREETLAPLPAWLLPPTEPVAQALLPATLNITYFRSTEMKKLVDELIKSLRYRGCTVNTNPISVSHWLLPNQRWEEEDLCLGFLRFDQHETFSLEERYRHSEMWTWFWGHAQWLRGVQLLDRINAGPAARHGARIRRLMRFLKTHHFVVPLCAQRYRLTTPVCIKNIACYSQAWPDYSRIWTDEREEEGGTTLNKEVDGE</sequence>
<evidence type="ECO:0000259" key="2">
    <source>
        <dbReference type="Pfam" id="PF12793"/>
    </source>
</evidence>
<organism evidence="3 4">
    <name type="scientific">Kosakonia cowanii JCM 10956 = DSM 18146</name>
    <dbReference type="NCBI Taxonomy" id="1300165"/>
    <lineage>
        <taxon>Bacteria</taxon>
        <taxon>Pseudomonadati</taxon>
        <taxon>Pseudomonadota</taxon>
        <taxon>Gammaproteobacteria</taxon>
        <taxon>Enterobacterales</taxon>
        <taxon>Enterobacteriaceae</taxon>
        <taxon>Kosakonia</taxon>
    </lineage>
</organism>
<dbReference type="AlphaFoldDB" id="A0A807LEX0"/>
<dbReference type="InterPro" id="IPR025370">
    <property type="entry name" value="SgrR_HTH_N"/>
</dbReference>
<evidence type="ECO:0000313" key="4">
    <source>
        <dbReference type="Proteomes" id="UP000187148"/>
    </source>
</evidence>
<dbReference type="KEGG" id="kco:BWI95_04880"/>
<dbReference type="Proteomes" id="UP000187148">
    <property type="component" value="Chromosome"/>
</dbReference>
<dbReference type="Pfam" id="PF00496">
    <property type="entry name" value="SBP_bac_5"/>
    <property type="match status" value="1"/>
</dbReference>
<keyword evidence="4" id="KW-1185">Reference proteome</keyword>
<dbReference type="InterPro" id="IPR000914">
    <property type="entry name" value="SBP_5_dom"/>
</dbReference>
<accession>A0A807LEX0</accession>
<evidence type="ECO:0000313" key="3">
    <source>
        <dbReference type="EMBL" id="APZ04438.1"/>
    </source>
</evidence>
<dbReference type="Pfam" id="PF12793">
    <property type="entry name" value="SgrR_N"/>
    <property type="match status" value="1"/>
</dbReference>
<dbReference type="PANTHER" id="PTHR30290">
    <property type="entry name" value="PERIPLASMIC BINDING COMPONENT OF ABC TRANSPORTER"/>
    <property type="match status" value="1"/>
</dbReference>
<dbReference type="Gene3D" id="3.40.190.10">
    <property type="entry name" value="Periplasmic binding protein-like II"/>
    <property type="match status" value="1"/>
</dbReference>
<dbReference type="RefSeq" id="WP_076769092.1">
    <property type="nucleotide sequence ID" value="NZ_CP019445.1"/>
</dbReference>
<dbReference type="GO" id="GO:1904680">
    <property type="term" value="F:peptide transmembrane transporter activity"/>
    <property type="evidence" value="ECO:0007669"/>
    <property type="project" value="TreeGrafter"/>
</dbReference>
<dbReference type="SUPFAM" id="SSF53850">
    <property type="entry name" value="Periplasmic binding protein-like II"/>
    <property type="match status" value="1"/>
</dbReference>
<protein>
    <submittedName>
        <fullName evidence="3">ABC transporter substrate-binding protein</fullName>
    </submittedName>
</protein>
<feature type="domain" description="Solute-binding protein family 5" evidence="1">
    <location>
        <begin position="154"/>
        <end position="286"/>
    </location>
</feature>
<reference evidence="3 4" key="1">
    <citation type="submission" date="2017-01" db="EMBL/GenBank/DDBJ databases">
        <authorList>
            <person name="Cao J.-M."/>
        </authorList>
    </citation>
    <scope>NUCLEOTIDE SEQUENCE [LARGE SCALE GENOMIC DNA]</scope>
    <source>
        <strain evidence="3 4">888-76</strain>
    </source>
</reference>
<dbReference type="InterPro" id="IPR039424">
    <property type="entry name" value="SBP_5"/>
</dbReference>
<feature type="domain" description="Transcriptional regulator SgrR N-terminal HTH" evidence="2">
    <location>
        <begin position="13"/>
        <end position="84"/>
    </location>
</feature>
<evidence type="ECO:0000259" key="1">
    <source>
        <dbReference type="Pfam" id="PF00496"/>
    </source>
</evidence>
<gene>
    <name evidence="3" type="ORF">BWI95_04880</name>
</gene>